<evidence type="ECO:0000313" key="2">
    <source>
        <dbReference type="EMBL" id="ALV86479.1"/>
    </source>
</evidence>
<dbReference type="EMBL" id="KT944265">
    <property type="protein sequence ID" value="ALV86479.1"/>
    <property type="molecule type" value="Genomic_DNA"/>
</dbReference>
<sequence>MIRAVAGLLASALLAGCASLGAPAAPAATDAESVACAKWFAQLDAMIEQHGVRDAESDRIAGFAGLRVDRLSAGLRGQARADSAAFDAWLARLQRLEVEGRAVEITNLPRAAFPLDGAGDARAARQHSQRCSEHWSAALRADATLRASLLDRAQVPDRYLDWQRALGLYPLVRWPFLAGVRAAERNHQALIERWLAGPPPTERHVPAMASAPQSEVAALWRHRPRDALGLPLFTPAEIELLFAVHAPVLEVETKGAFDRFGALAWRDGAVPAVDSRTPVLYRRVSATRYRGQWLLQLVYSLWFPERPANSRVDLLAGALDAFVLRVTLAPDDGRPLLFDTIHGCGCYHWFVPTAAVERRGNAPAGVEWAFVPVTLPPMQAGQRIVVRLESASHYLVGAAIDAGQPGLPYDLRDESELRTLPRPDATTRSVFGPDGLVAGSERGERFLFWPMGIASAGAMRQWGHHATAFVGRRHLDDADLVEKRFVIPALE</sequence>
<evidence type="ECO:0000256" key="1">
    <source>
        <dbReference type="SAM" id="SignalP"/>
    </source>
</evidence>
<accession>A0A0U3UHR8</accession>
<organism evidence="2">
    <name type="scientific">uncultured bacterium 19</name>
    <dbReference type="NCBI Taxonomy" id="1748269"/>
    <lineage>
        <taxon>Bacteria</taxon>
        <taxon>environmental samples</taxon>
    </lineage>
</organism>
<feature type="signal peptide" evidence="1">
    <location>
        <begin position="1"/>
        <end position="24"/>
    </location>
</feature>
<protein>
    <submittedName>
        <fullName evidence="2">Uncharacterized protein</fullName>
    </submittedName>
</protein>
<reference evidence="2" key="1">
    <citation type="submission" date="2015-10" db="EMBL/GenBank/DDBJ databases">
        <title>Biosynthesis of SCL-MCL polyhydroxyalkanoates by metagenomic clones in Pseudomonas putida.</title>
        <authorList>
            <person name="Cheng J."/>
            <person name="Charles T.C."/>
        </authorList>
    </citation>
    <scope>NUCLEOTIDE SEQUENCE</scope>
</reference>
<dbReference type="AlphaFoldDB" id="A0A0U3UHR8"/>
<name>A0A0U3UHR8_9BACT</name>
<feature type="chain" id="PRO_5006846022" evidence="1">
    <location>
        <begin position="25"/>
        <end position="491"/>
    </location>
</feature>
<proteinExistence type="predicted"/>
<keyword evidence="1" id="KW-0732">Signal</keyword>
<dbReference type="PROSITE" id="PS51257">
    <property type="entry name" value="PROKAR_LIPOPROTEIN"/>
    <property type="match status" value="1"/>
</dbReference>